<dbReference type="CDD" id="cd14687">
    <property type="entry name" value="bZIP_ATF2"/>
    <property type="match status" value="1"/>
</dbReference>
<dbReference type="InterPro" id="IPR051027">
    <property type="entry name" value="bZIP_transcription_factors"/>
</dbReference>
<evidence type="ECO:0000256" key="4">
    <source>
        <dbReference type="ARBA" id="ARBA00023242"/>
    </source>
</evidence>
<keyword evidence="3" id="KW-0804">Transcription</keyword>
<dbReference type="STRING" id="763407.A0A167R1D3"/>
<dbReference type="Gene3D" id="1.20.5.170">
    <property type="match status" value="1"/>
</dbReference>
<name>A0A167R1D3_PHYB8</name>
<dbReference type="AlphaFoldDB" id="A0A167R1D3"/>
<dbReference type="SMART" id="SM00338">
    <property type="entry name" value="BRLZ"/>
    <property type="match status" value="1"/>
</dbReference>
<feature type="domain" description="BZIP" evidence="6">
    <location>
        <begin position="204"/>
        <end position="267"/>
    </location>
</feature>
<dbReference type="SUPFAM" id="SSF57959">
    <property type="entry name" value="Leucine zipper domain"/>
    <property type="match status" value="1"/>
</dbReference>
<keyword evidence="2" id="KW-0805">Transcription regulation</keyword>
<evidence type="ECO:0000256" key="2">
    <source>
        <dbReference type="ARBA" id="ARBA00023015"/>
    </source>
</evidence>
<dbReference type="Proteomes" id="UP000077315">
    <property type="component" value="Unassembled WGS sequence"/>
</dbReference>
<proteinExistence type="predicted"/>
<dbReference type="PANTHER" id="PTHR19304">
    <property type="entry name" value="CYCLIC-AMP RESPONSE ELEMENT BINDING PROTEIN"/>
    <property type="match status" value="1"/>
</dbReference>
<feature type="compositionally biased region" description="Low complexity" evidence="5">
    <location>
        <begin position="148"/>
        <end position="161"/>
    </location>
</feature>
<sequence length="299" mass="33687">MSLSTLKSFNSDVPKGHQMPSSFDEVFTFIDQNESDEDDTETSRIELNSMDQNPYQTSSLMGPGISLYTDNMFDNWNSAQYANFNAQYTNSIMSKAPQASFEIDQRLAFGPDELEKSSVSIPRPTLGNPFRSDDQLNTSHQRLREQSDTSTSTSSVWSTSSQPFKHVDPNSQPEVAPQRALSGRRNSAPSKRKRSKEVEDEGETERRQNLLERNRQAALKCRQRKKEWIAQLQANDIQSAAENSALRRQIAIYREEILSLKTMLVAHAHCPLSTSQNTPGNSVLDMICTTPNSAGSHYR</sequence>
<organism evidence="7 8">
    <name type="scientific">Phycomyces blakesleeanus (strain ATCC 8743b / DSM 1359 / FGSC 10004 / NBRC 33097 / NRRL 1555)</name>
    <dbReference type="NCBI Taxonomy" id="763407"/>
    <lineage>
        <taxon>Eukaryota</taxon>
        <taxon>Fungi</taxon>
        <taxon>Fungi incertae sedis</taxon>
        <taxon>Mucoromycota</taxon>
        <taxon>Mucoromycotina</taxon>
        <taxon>Mucoromycetes</taxon>
        <taxon>Mucorales</taxon>
        <taxon>Phycomycetaceae</taxon>
        <taxon>Phycomyces</taxon>
    </lineage>
</organism>
<keyword evidence="8" id="KW-1185">Reference proteome</keyword>
<keyword evidence="4" id="KW-0539">Nucleus</keyword>
<accession>A0A167R1D3</accession>
<comment type="subcellular location">
    <subcellularLocation>
        <location evidence="1">Nucleus</location>
    </subcellularLocation>
</comment>
<evidence type="ECO:0000313" key="7">
    <source>
        <dbReference type="EMBL" id="OAD80627.1"/>
    </source>
</evidence>
<dbReference type="Pfam" id="PF00170">
    <property type="entry name" value="bZIP_1"/>
    <property type="match status" value="1"/>
</dbReference>
<dbReference type="InterPro" id="IPR004827">
    <property type="entry name" value="bZIP"/>
</dbReference>
<dbReference type="InterPro" id="IPR046347">
    <property type="entry name" value="bZIP_sf"/>
</dbReference>
<reference evidence="8" key="1">
    <citation type="submission" date="2015-06" db="EMBL/GenBank/DDBJ databases">
        <title>Expansion of signal transduction pathways in fungi by whole-genome duplication.</title>
        <authorList>
            <consortium name="DOE Joint Genome Institute"/>
            <person name="Corrochano L.M."/>
            <person name="Kuo A."/>
            <person name="Marcet-Houben M."/>
            <person name="Polaino S."/>
            <person name="Salamov A."/>
            <person name="Villalobos J.M."/>
            <person name="Alvarez M.I."/>
            <person name="Avalos J."/>
            <person name="Benito E.P."/>
            <person name="Benoit I."/>
            <person name="Burger G."/>
            <person name="Camino L.P."/>
            <person name="Canovas D."/>
            <person name="Cerda-Olmedo E."/>
            <person name="Cheng J.-F."/>
            <person name="Dominguez A."/>
            <person name="Elias M."/>
            <person name="Eslava A.P."/>
            <person name="Glaser F."/>
            <person name="Grimwood J."/>
            <person name="Gutierrez G."/>
            <person name="Heitman J."/>
            <person name="Henrissat B."/>
            <person name="Iturriaga E.A."/>
            <person name="Lang B.F."/>
            <person name="Lavin J.L."/>
            <person name="Lee S."/>
            <person name="Li W."/>
            <person name="Lindquist E."/>
            <person name="Lopez-Garcia S."/>
            <person name="Luque E.M."/>
            <person name="Marcos A.T."/>
            <person name="Martin J."/>
            <person name="McCluskey K."/>
            <person name="Medina H.R."/>
            <person name="Miralles-Duran A."/>
            <person name="Miyazaki A."/>
            <person name="Munoz-Torres E."/>
            <person name="Oguiza J.A."/>
            <person name="Ohm R."/>
            <person name="Olmedo M."/>
            <person name="Orejas M."/>
            <person name="Ortiz-Castellanos L."/>
            <person name="Pisabarro A.G."/>
            <person name="Rodriguez-Romero J."/>
            <person name="Ruiz-Herrera J."/>
            <person name="Ruiz-Vazquez R."/>
            <person name="Sanz C."/>
            <person name="Schackwitz W."/>
            <person name="Schmutz J."/>
            <person name="Shahriari M."/>
            <person name="Shelest E."/>
            <person name="Silva-Franco F."/>
            <person name="Soanes D."/>
            <person name="Syed K."/>
            <person name="Tagua V.G."/>
            <person name="Talbot N.J."/>
            <person name="Thon M."/>
            <person name="De vries R.P."/>
            <person name="Wiebenga A."/>
            <person name="Yadav J.S."/>
            <person name="Braun E.L."/>
            <person name="Baker S."/>
            <person name="Garre V."/>
            <person name="Horwitz B."/>
            <person name="Torres-Martinez S."/>
            <person name="Idnurm A."/>
            <person name="Herrera-Estrella A."/>
            <person name="Gabaldon T."/>
            <person name="Grigoriev I.V."/>
        </authorList>
    </citation>
    <scope>NUCLEOTIDE SEQUENCE [LARGE SCALE GENOMIC DNA]</scope>
    <source>
        <strain evidence="8">NRRL 1555(-)</strain>
    </source>
</reference>
<dbReference type="PROSITE" id="PS50217">
    <property type="entry name" value="BZIP"/>
    <property type="match status" value="1"/>
</dbReference>
<evidence type="ECO:0000256" key="1">
    <source>
        <dbReference type="ARBA" id="ARBA00004123"/>
    </source>
</evidence>
<evidence type="ECO:0000256" key="3">
    <source>
        <dbReference type="ARBA" id="ARBA00023163"/>
    </source>
</evidence>
<dbReference type="VEuPathDB" id="FungiDB:PHYBLDRAFT_138182"/>
<protein>
    <submittedName>
        <fullName evidence="7">Basic-leucine zipper transcription factor</fullName>
    </submittedName>
</protein>
<evidence type="ECO:0000313" key="8">
    <source>
        <dbReference type="Proteomes" id="UP000077315"/>
    </source>
</evidence>
<evidence type="ECO:0000259" key="6">
    <source>
        <dbReference type="PROSITE" id="PS50217"/>
    </source>
</evidence>
<dbReference type="RefSeq" id="XP_018298667.1">
    <property type="nucleotide sequence ID" value="XM_018429950.1"/>
</dbReference>
<dbReference type="GO" id="GO:0003700">
    <property type="term" value="F:DNA-binding transcription factor activity"/>
    <property type="evidence" value="ECO:0007669"/>
    <property type="project" value="InterPro"/>
</dbReference>
<dbReference type="GO" id="GO:0005634">
    <property type="term" value="C:nucleus"/>
    <property type="evidence" value="ECO:0007669"/>
    <property type="project" value="UniProtKB-SubCell"/>
</dbReference>
<gene>
    <name evidence="7" type="ORF">PHYBLDRAFT_138182</name>
</gene>
<dbReference type="GeneID" id="28990856"/>
<dbReference type="InParanoid" id="A0A167R1D3"/>
<feature type="region of interest" description="Disordered" evidence="5">
    <location>
        <begin position="114"/>
        <end position="209"/>
    </location>
</feature>
<dbReference type="EMBL" id="KV440971">
    <property type="protein sequence ID" value="OAD80627.1"/>
    <property type="molecule type" value="Genomic_DNA"/>
</dbReference>
<dbReference type="OrthoDB" id="295274at2759"/>
<evidence type="ECO:0000256" key="5">
    <source>
        <dbReference type="SAM" id="MobiDB-lite"/>
    </source>
</evidence>